<dbReference type="InterPro" id="IPR036565">
    <property type="entry name" value="Mur-like_cat_sf"/>
</dbReference>
<keyword evidence="5 7" id="KW-0547">Nucleotide-binding</keyword>
<comment type="function">
    <text evidence="7 8">Cell wall formation. Catalyzes the addition of glutamate to the nucleotide precursor UDP-N-acetylmuramoyl-L-alanine (UMA).</text>
</comment>
<dbReference type="InterPro" id="IPR036615">
    <property type="entry name" value="Mur_ligase_C_dom_sf"/>
</dbReference>
<keyword evidence="4 7" id="KW-0436">Ligase</keyword>
<proteinExistence type="inferred from homology"/>
<keyword evidence="7 8" id="KW-0961">Cell wall biogenesis/degradation</keyword>
<dbReference type="KEGG" id="sbr:SY1_14490"/>
<keyword evidence="3 7" id="KW-0963">Cytoplasm</keyword>
<keyword evidence="12" id="KW-1185">Reference proteome</keyword>
<name>A0AB94IXL3_9BACT</name>
<comment type="pathway">
    <text evidence="2 7 8">Cell wall biogenesis; peptidoglycan biosynthesis.</text>
</comment>
<comment type="similarity">
    <text evidence="7">Belongs to the MurCDEF family.</text>
</comment>
<evidence type="ECO:0000256" key="3">
    <source>
        <dbReference type="ARBA" id="ARBA00022490"/>
    </source>
</evidence>
<dbReference type="GO" id="GO:0005524">
    <property type="term" value="F:ATP binding"/>
    <property type="evidence" value="ECO:0007669"/>
    <property type="project" value="UniProtKB-UniRule"/>
</dbReference>
<accession>A0AB94IXL3</accession>
<dbReference type="PANTHER" id="PTHR43692:SF1">
    <property type="entry name" value="UDP-N-ACETYLMURAMOYLALANINE--D-GLUTAMATE LIGASE"/>
    <property type="match status" value="1"/>
</dbReference>
<dbReference type="Pfam" id="PF08245">
    <property type="entry name" value="Mur_ligase_M"/>
    <property type="match status" value="1"/>
</dbReference>
<dbReference type="InterPro" id="IPR013221">
    <property type="entry name" value="Mur_ligase_cen"/>
</dbReference>
<evidence type="ECO:0000256" key="2">
    <source>
        <dbReference type="ARBA" id="ARBA00004752"/>
    </source>
</evidence>
<sequence>MDDKVRDFSNWKGKRLTVVGAGVSGRELALLAARIGARVFVTEQKGVSAEVAELFSRNGITWEENGHTGRAFEADAMLLSSGIPPTSEVVLSARKRGTPLIGELDFVIPQLRGRLIGVTGSNGKSTVTALIGHMLNAAHRNVAVGGNLGRAASVFAGREFDAVVLELSSFQLEWTHTLSSCVSIVTNLAPDHLNWHGSYEAYVAAKAKILSLRAPSGWGIVQDRDVEALKAGGEERVITLSWEERPKHGMAGHIFMGEEEATLRLNGEMTPLFRYSETTLLGAHNLENVAMSVAALRLLGLDEDAKTLLKGFFPLPHRCERAGTVDGVLYVDDSKGTNVAASVTAMTALPGRKVVILGGRGKGEDYAALAEGVLREADAAVLLGEERDAIAGALRGAGFTAVTLAQDMEDAVRKAQTLARPGMTVLLSPACTSWDMYENYGQRGDHFCSIVRGLQEPN</sequence>
<protein>
    <recommendedName>
        <fullName evidence="7 8">UDP-N-acetylmuramoylalanine--D-glutamate ligase</fullName>
        <ecNumber evidence="7 8">6.3.2.9</ecNumber>
    </recommendedName>
    <alternativeName>
        <fullName evidence="7">D-glutamic acid-adding enzyme</fullName>
    </alternativeName>
    <alternativeName>
        <fullName evidence="7">UDP-N-acetylmuramoyl-L-alanyl-D-glutamate synthetase</fullName>
    </alternativeName>
</protein>
<dbReference type="EC" id="6.3.2.9" evidence="7 8"/>
<evidence type="ECO:0000256" key="8">
    <source>
        <dbReference type="RuleBase" id="RU003664"/>
    </source>
</evidence>
<dbReference type="SUPFAM" id="SSF53244">
    <property type="entry name" value="MurD-like peptide ligases, peptide-binding domain"/>
    <property type="match status" value="1"/>
</dbReference>
<evidence type="ECO:0000256" key="1">
    <source>
        <dbReference type="ARBA" id="ARBA00004496"/>
    </source>
</evidence>
<dbReference type="GO" id="GO:0005737">
    <property type="term" value="C:cytoplasm"/>
    <property type="evidence" value="ECO:0007669"/>
    <property type="project" value="UniProtKB-SubCell"/>
</dbReference>
<dbReference type="AlphaFoldDB" id="A0AB94IXL3"/>
<dbReference type="RefSeq" id="WP_015556637.1">
    <property type="nucleotide sequence ID" value="NC_021038.1"/>
</dbReference>
<dbReference type="PANTHER" id="PTHR43692">
    <property type="entry name" value="UDP-N-ACETYLMURAMOYLALANINE--D-GLUTAMATE LIGASE"/>
    <property type="match status" value="1"/>
</dbReference>
<organism evidence="11 12">
    <name type="scientific">Fretibacterium fastidiosum</name>
    <dbReference type="NCBI Taxonomy" id="651822"/>
    <lineage>
        <taxon>Bacteria</taxon>
        <taxon>Thermotogati</taxon>
        <taxon>Synergistota</taxon>
        <taxon>Synergistia</taxon>
        <taxon>Synergistales</taxon>
        <taxon>Aminobacteriaceae</taxon>
        <taxon>Fretibacterium</taxon>
    </lineage>
</organism>
<keyword evidence="7 8" id="KW-0131">Cell cycle</keyword>
<evidence type="ECO:0000313" key="11">
    <source>
        <dbReference type="EMBL" id="CBL28490.1"/>
    </source>
</evidence>
<dbReference type="SUPFAM" id="SSF51984">
    <property type="entry name" value="MurCD N-terminal domain"/>
    <property type="match status" value="1"/>
</dbReference>
<evidence type="ECO:0000313" key="12">
    <source>
        <dbReference type="Proteomes" id="UP000008957"/>
    </source>
</evidence>
<dbReference type="GO" id="GO:0008360">
    <property type="term" value="P:regulation of cell shape"/>
    <property type="evidence" value="ECO:0007669"/>
    <property type="project" value="UniProtKB-KW"/>
</dbReference>
<keyword evidence="7 8" id="KW-0132">Cell division</keyword>
<dbReference type="Pfam" id="PF21377">
    <property type="entry name" value="MurD_N"/>
    <property type="match status" value="1"/>
</dbReference>
<evidence type="ECO:0000256" key="7">
    <source>
        <dbReference type="HAMAP-Rule" id="MF_00639"/>
    </source>
</evidence>
<dbReference type="EMBL" id="FP929056">
    <property type="protein sequence ID" value="CBL28490.1"/>
    <property type="molecule type" value="Genomic_DNA"/>
</dbReference>
<dbReference type="InterPro" id="IPR005762">
    <property type="entry name" value="MurD"/>
</dbReference>
<dbReference type="Pfam" id="PF02875">
    <property type="entry name" value="Mur_ligase_C"/>
    <property type="match status" value="1"/>
</dbReference>
<dbReference type="GO" id="GO:0051301">
    <property type="term" value="P:cell division"/>
    <property type="evidence" value="ECO:0007669"/>
    <property type="project" value="UniProtKB-KW"/>
</dbReference>
<evidence type="ECO:0000256" key="4">
    <source>
        <dbReference type="ARBA" id="ARBA00022598"/>
    </source>
</evidence>
<feature type="binding site" evidence="7">
    <location>
        <begin position="120"/>
        <end position="126"/>
    </location>
    <ligand>
        <name>ATP</name>
        <dbReference type="ChEBI" id="CHEBI:30616"/>
    </ligand>
</feature>
<keyword evidence="7 8" id="KW-0573">Peptidoglycan synthesis</keyword>
<keyword evidence="7 8" id="KW-0133">Cell shape</keyword>
<gene>
    <name evidence="7" type="primary">murD</name>
    <name evidence="11" type="ORF">SY1_14490</name>
</gene>
<dbReference type="PRINTS" id="PR00411">
    <property type="entry name" value="PNDRDTASEI"/>
</dbReference>
<dbReference type="Gene3D" id="3.90.190.20">
    <property type="entry name" value="Mur ligase, C-terminal domain"/>
    <property type="match status" value="1"/>
</dbReference>
<dbReference type="Proteomes" id="UP000008957">
    <property type="component" value="Chromosome"/>
</dbReference>
<reference evidence="11 12" key="2">
    <citation type="submission" date="2010-03" db="EMBL/GenBank/DDBJ databases">
        <authorList>
            <person name="Pajon A."/>
        </authorList>
    </citation>
    <scope>NUCLEOTIDE SEQUENCE [LARGE SCALE GENOMIC DNA]</scope>
    <source>
        <strain evidence="11 12">SGP1</strain>
    </source>
</reference>
<dbReference type="HAMAP" id="MF_00639">
    <property type="entry name" value="MurD"/>
    <property type="match status" value="1"/>
</dbReference>
<feature type="domain" description="Mur ligase C-terminal" evidence="9">
    <location>
        <begin position="317"/>
        <end position="431"/>
    </location>
</feature>
<keyword evidence="6 7" id="KW-0067">ATP-binding</keyword>
<dbReference type="SUPFAM" id="SSF53623">
    <property type="entry name" value="MurD-like peptide ligases, catalytic domain"/>
    <property type="match status" value="1"/>
</dbReference>
<dbReference type="NCBIfam" id="TIGR01087">
    <property type="entry name" value="murD"/>
    <property type="match status" value="1"/>
</dbReference>
<comment type="catalytic activity">
    <reaction evidence="7 8">
        <text>UDP-N-acetyl-alpha-D-muramoyl-L-alanine + D-glutamate + ATP = UDP-N-acetyl-alpha-D-muramoyl-L-alanyl-D-glutamate + ADP + phosphate + H(+)</text>
        <dbReference type="Rhea" id="RHEA:16429"/>
        <dbReference type="ChEBI" id="CHEBI:15378"/>
        <dbReference type="ChEBI" id="CHEBI:29986"/>
        <dbReference type="ChEBI" id="CHEBI:30616"/>
        <dbReference type="ChEBI" id="CHEBI:43474"/>
        <dbReference type="ChEBI" id="CHEBI:83898"/>
        <dbReference type="ChEBI" id="CHEBI:83900"/>
        <dbReference type="ChEBI" id="CHEBI:456216"/>
        <dbReference type="EC" id="6.3.2.9"/>
    </reaction>
</comment>
<feature type="domain" description="Mur ligase central" evidence="10">
    <location>
        <begin position="118"/>
        <end position="295"/>
    </location>
</feature>
<evidence type="ECO:0000259" key="9">
    <source>
        <dbReference type="Pfam" id="PF02875"/>
    </source>
</evidence>
<evidence type="ECO:0000259" key="10">
    <source>
        <dbReference type="Pfam" id="PF08245"/>
    </source>
</evidence>
<dbReference type="InterPro" id="IPR004101">
    <property type="entry name" value="Mur_ligase_C"/>
</dbReference>
<dbReference type="GO" id="GO:0009252">
    <property type="term" value="P:peptidoglycan biosynthetic process"/>
    <property type="evidence" value="ECO:0007669"/>
    <property type="project" value="UniProtKB-UniRule"/>
</dbReference>
<dbReference type="GO" id="GO:0071555">
    <property type="term" value="P:cell wall organization"/>
    <property type="evidence" value="ECO:0007669"/>
    <property type="project" value="UniProtKB-KW"/>
</dbReference>
<reference evidence="12" key="1">
    <citation type="submission" date="2010-03" db="EMBL/GenBank/DDBJ databases">
        <title>The genome sequence of Synergistetes sp. SGP1.</title>
        <authorList>
            <consortium name="metaHIT consortium -- http://www.metahit.eu/"/>
            <person name="Pajon A."/>
            <person name="Turner K."/>
            <person name="Parkhill J."/>
            <person name="Wade W."/>
            <person name="Vartoukian S."/>
        </authorList>
    </citation>
    <scope>NUCLEOTIDE SEQUENCE [LARGE SCALE GENOMIC DNA]</scope>
    <source>
        <strain evidence="12">SGP1</strain>
    </source>
</reference>
<evidence type="ECO:0000256" key="6">
    <source>
        <dbReference type="ARBA" id="ARBA00022840"/>
    </source>
</evidence>
<dbReference type="GO" id="GO:0008764">
    <property type="term" value="F:UDP-N-acetylmuramoylalanine-D-glutamate ligase activity"/>
    <property type="evidence" value="ECO:0007669"/>
    <property type="project" value="UniProtKB-UniRule"/>
</dbReference>
<comment type="subcellular location">
    <subcellularLocation>
        <location evidence="1 7 8">Cytoplasm</location>
    </subcellularLocation>
</comment>
<dbReference type="Gene3D" id="3.40.1190.10">
    <property type="entry name" value="Mur-like, catalytic domain"/>
    <property type="match status" value="1"/>
</dbReference>
<dbReference type="Gene3D" id="3.40.50.720">
    <property type="entry name" value="NAD(P)-binding Rossmann-like Domain"/>
    <property type="match status" value="1"/>
</dbReference>
<evidence type="ECO:0000256" key="5">
    <source>
        <dbReference type="ARBA" id="ARBA00022741"/>
    </source>
</evidence>